<dbReference type="CDD" id="cd00063">
    <property type="entry name" value="FN3"/>
    <property type="match status" value="1"/>
</dbReference>
<keyword evidence="5" id="KW-0624">Polysaccharide degradation</keyword>
<feature type="chain" id="PRO_5026360907" description="Fibronectin type-III domain-containing protein" evidence="7">
    <location>
        <begin position="35"/>
        <end position="2681"/>
    </location>
</feature>
<keyword evidence="7" id="KW-0732">Signal</keyword>
<dbReference type="GO" id="GO:0009279">
    <property type="term" value="C:cell outer membrane"/>
    <property type="evidence" value="ECO:0007669"/>
    <property type="project" value="TreeGrafter"/>
</dbReference>
<dbReference type="EMBL" id="WSTA01000043">
    <property type="protein sequence ID" value="MWB98965.1"/>
    <property type="molecule type" value="Genomic_DNA"/>
</dbReference>
<evidence type="ECO:0000256" key="1">
    <source>
        <dbReference type="ARBA" id="ARBA00008891"/>
    </source>
</evidence>
<protein>
    <recommendedName>
        <fullName evidence="8">Fibronectin type-III domain-containing protein</fullName>
    </recommendedName>
</protein>
<keyword evidence="5" id="KW-0119">Carbohydrate metabolism</keyword>
<evidence type="ECO:0000313" key="9">
    <source>
        <dbReference type="EMBL" id="MWB98965.1"/>
    </source>
</evidence>
<feature type="active site" evidence="6">
    <location>
        <position position="1137"/>
    </location>
</feature>
<feature type="active site" evidence="6">
    <location>
        <position position="704"/>
    </location>
</feature>
<keyword evidence="3" id="KW-0063">Aspartyl esterase</keyword>
<evidence type="ECO:0000259" key="8">
    <source>
        <dbReference type="PROSITE" id="PS50853"/>
    </source>
</evidence>
<dbReference type="RefSeq" id="WP_160424780.1">
    <property type="nucleotide sequence ID" value="NZ_WSTA01000043.1"/>
</dbReference>
<dbReference type="Pfam" id="PF01095">
    <property type="entry name" value="Pectinesterase"/>
    <property type="match status" value="5"/>
</dbReference>
<dbReference type="InterPro" id="IPR006626">
    <property type="entry name" value="PbH1"/>
</dbReference>
<dbReference type="PROSITE" id="PS50853">
    <property type="entry name" value="FN3"/>
    <property type="match status" value="4"/>
</dbReference>
<dbReference type="PANTHER" id="PTHR31321">
    <property type="entry name" value="ACYL-COA THIOESTER HYDROLASE YBHC-RELATED"/>
    <property type="match status" value="1"/>
</dbReference>
<dbReference type="InterPro" id="IPR036116">
    <property type="entry name" value="FN3_sf"/>
</dbReference>
<comment type="caution">
    <text evidence="9">The sequence shown here is derived from an EMBL/GenBank/DDBJ whole genome shotgun (WGS) entry which is preliminary data.</text>
</comment>
<dbReference type="SUPFAM" id="SSF49265">
    <property type="entry name" value="Fibronectin type III"/>
    <property type="match status" value="6"/>
</dbReference>
<feature type="domain" description="Fibronectin type-III" evidence="8">
    <location>
        <begin position="2307"/>
        <end position="2396"/>
    </location>
</feature>
<dbReference type="Proteomes" id="UP000438182">
    <property type="component" value="Unassembled WGS sequence"/>
</dbReference>
<sequence>MPASLLRRSRALVAATVFALALGLGVTATAPAYAADTTAPSKPSSLTAAFYGGLGTVLSWGKVSASDLAEYRVYRSTSSSMTTSNSTLVTTTTALKITDAGAVAGTKYWYAVASVDTSGNASGLSSTKSITATDAAKPSTPSSLKATAGTAGIALDWKDNSELDLAGYTVSRGTSSSGPWTVVSSLSVNSAYTDTTAPVGVKSYYRVTARDLTGNLSGYASANATRTGTLPPAQAPGAPTGFAAKLSSNVPVLSWGAATGATSYTLSRATSPEGPFTTVASGLTGTSYTDGAAPARATAYYSLVAVNAVGASTAVTASIEVPGDTTPPANPRSPKATVIVAGGIGVSWAANTEKDLAGYLVLKRDKERGGYFPYLGTAEAPYPLTSFTDPTVIEGTVGYFRIEAVDASGNVSEGYVAVTANHPNVKPATPSSLKVTQDPIAGLALAWKAPADLDLAGYTVYRSTGSTNAWALLDNIVLGTGPATPAYRDTSAPKGVVSYYRVVAVDAVGNVSSYSSTVSGTSLTTPIPIVYEETVLTVGADKQFQTIGAALAEIPRNNLRRYRIDVDPGTYDEVVRIRSGYVTVHGTGASPADTVIASAQASGSPDPAEPGETLGTAGSAVVRIDDTANDVTLRNLTVANTFDEAAHPEIESQQAVALRVEGDRFVGDTIRLIGNQDTLLADTPRPTARVRQYYVDSYIEGDVDFVFGAANAVFDRVTFRALDRSKANNGYVTAASSDEGSKYGFLIWDSKIVSDAADGTVNLGRPWHPSADPDAQGSVVVMHTWLPSAIDTAAPWDEMSSRNSAGESVLFPWTTGRFFEYGNVGPGAAVNELRPQLAEKEAAKLTPAVQLAGSDGWNPVVAAADVAPATPTGLVAATDTRLVNLAWADDESAAVVGWNVYRADGDGAFAKIASTDAAEYADSTVATGGAYRYLVTAATRSGLESAPSGELAVTVAVAEHAADFIVDPAAAPSATTFPTLAAALAAVPAGTSVDPTVIELVPGRYAGEYVTVTKPNTIIRGAGSDASAVVITGDRASGTPTGEVVDGVAQTYGTSGSASMVITANDVTLEGLTVENAYVEGTYSNGQAVALRTTGDRLRLEGVRLIGNQDTFYANSAGRTVAARVYVHDSFIEGDVDFVFGRATVVMDASTLHIVDHGTNPNGAVTAASTNVANPFGFLITGSRIIGDAPDGSQNLGRPWQPGISQPDGTSVRDVDAIAQVVVRDTWLGPVVSQTAWVDMVNSGVNTTWQSARFAEYRNAGPGAAPESATRAQLTDEAAAGYTAEAYLAGADGWNPVSERATDAAPAAVAGLTATGGDRRIGLDWADGAEVDVVGYRVYAGDTADFVADDASLVAEVASSDFLEEFESNGLTRYYRVVALDLAGNASAASDAVGATTAVPPLVADLTVAADGTGDFTTVQAALAAIQAGTASAPKVVVVEPGTYREVVNSAKPYVWLVGATGDPRDVVITFDNANGTAASAATCPFVTTTATCGTGGSATATFSGGGVQVRDLTIANTFDRAANPTITNTQAVALRALGDRQVFSNVRLLGHQDTLNADASGNISADGSGYPRQYYVDSFIEGDVDFVFGRANAVFERVSFHALERNGGAVFAPSTASKAKGYLVVDSRFTSDGDGFALGRPWRGWSDGGNDDSRGQVVIRDSAIGAGFVTAHPWIDMSPLVWTDGRFAEYRNTGAGVAASADRPQLTAEQTESATPQAWLAGSDGWAPFLPADATAPRTPSGLTASAASGKVSLAWDGATESDVVGYRVYRDGALLTTTEAARFADETVIDGNAYAYAVQAVDRAGRASAISSSVSATPTLRVDATVAADGSGDYTSLAAAITAASTGWVIQVEPGTYAGTTVVSKAVTIVGTGDPSAVVLTNATTTATLSITAAGVTVRGLTVENASASGTAPALSMTADKTLVQDAVISSTANRTVFADTTSNLTAARQLITGSTIIGGNDVFLGRATLVVHDSVIRPRTNGTVLTPSTAENQRGFLLIDSTIDTGAGANVQLGRPYRAWADTITPKSVGQAVVRGTELGAGVKTAQPWGTGPAQEPWTLGRLAEYGNTGAGAGTGPTRPQLSAIDSLDATAAAWLGAATWYPSIADPATPADIEAPAAVTGLVAAPLDRGAALTWNASASADVAGYRVHRVTGTTANTAASTLVATVTEPAFTDAGLANASTYTWAIVPVDGAGNLGQAVIVTGVPDDGLAPAAPTGVSAAGAFTRVTVSWAANAEPDVVGYAVLRDGERIGTTDAATRTFGDAGLVNGTGYAYSVVAIDASGLESAPSAPVTGTPVDGDGTPPSAPTALSTVLGKGSVTVRWTGSPDVDVAQYAVRRGGATLGTVPAGTTSFTDTTAPVDVAATYTVVAVDAAGNPSSPATPVTVIPIAVDVVVAADGTGDVTTLQAAFGAAGRSILVMPGTYTGTSSHTNGQRITGATGDPADVVLTAPGAGPTLTIAGADWRIEDVTVQSVPATAGGAATAVAVKNGDRQVFEHVRILGDQKAFTVSTANTSTYSRIYVHDSYLEGGSDLVVGRAVTVIDDSRIHVLRGGPSILESSIMPGSAFGFLVNDSVITADASAAAGSVYLGRPYPETTGVSPQVVVRGTELPAAINATQPWKDWNAATPWTLGRFFEFGNTGPGAGLGANRPQLTDTTAADFTVEKYLAGTDGWNPAR</sequence>
<dbReference type="InterPro" id="IPR013783">
    <property type="entry name" value="Ig-like_fold"/>
</dbReference>
<evidence type="ECO:0000256" key="6">
    <source>
        <dbReference type="PROSITE-ProRule" id="PRU10040"/>
    </source>
</evidence>
<dbReference type="SUPFAM" id="SSF51126">
    <property type="entry name" value="Pectin lyase-like"/>
    <property type="match status" value="5"/>
</dbReference>
<evidence type="ECO:0000256" key="7">
    <source>
        <dbReference type="SAM" id="SignalP"/>
    </source>
</evidence>
<feature type="domain" description="Fibronectin type-III" evidence="8">
    <location>
        <begin position="429"/>
        <end position="527"/>
    </location>
</feature>
<dbReference type="SMART" id="SM00060">
    <property type="entry name" value="FN3"/>
    <property type="match status" value="9"/>
</dbReference>
<evidence type="ECO:0000256" key="4">
    <source>
        <dbReference type="ARBA" id="ARBA00023295"/>
    </source>
</evidence>
<evidence type="ECO:0000256" key="2">
    <source>
        <dbReference type="ARBA" id="ARBA00022801"/>
    </source>
</evidence>
<feature type="active site" evidence="6">
    <location>
        <position position="1586"/>
    </location>
</feature>
<dbReference type="PANTHER" id="PTHR31321:SF57">
    <property type="entry name" value="PECTINESTERASE 53-RELATED"/>
    <property type="match status" value="1"/>
</dbReference>
<dbReference type="InterPro" id="IPR000070">
    <property type="entry name" value="Pectinesterase_cat"/>
</dbReference>
<dbReference type="InterPro" id="IPR033131">
    <property type="entry name" value="Pectinesterase_Asp_AS"/>
</dbReference>
<dbReference type="GO" id="GO:0042545">
    <property type="term" value="P:cell wall modification"/>
    <property type="evidence" value="ECO:0007669"/>
    <property type="project" value="InterPro"/>
</dbReference>
<dbReference type="SMART" id="SM00710">
    <property type="entry name" value="PbH1"/>
    <property type="match status" value="8"/>
</dbReference>
<evidence type="ECO:0000313" key="10">
    <source>
        <dbReference type="Proteomes" id="UP000438182"/>
    </source>
</evidence>
<dbReference type="GO" id="GO:0000272">
    <property type="term" value="P:polysaccharide catabolic process"/>
    <property type="evidence" value="ECO:0007669"/>
    <property type="project" value="UniProtKB-KW"/>
</dbReference>
<accession>A0A6I4P2K2</accession>
<dbReference type="InterPro" id="IPR003961">
    <property type="entry name" value="FN3_dom"/>
</dbReference>
<feature type="signal peptide" evidence="7">
    <location>
        <begin position="1"/>
        <end position="34"/>
    </location>
</feature>
<evidence type="ECO:0000256" key="5">
    <source>
        <dbReference type="ARBA" id="ARBA00023326"/>
    </source>
</evidence>
<reference evidence="9 10" key="1">
    <citation type="submission" date="2019-12" db="EMBL/GenBank/DDBJ databases">
        <authorList>
            <person name="Kim Y.S."/>
        </authorList>
    </citation>
    <scope>NUCLEOTIDE SEQUENCE [LARGE SCALE GENOMIC DNA]</scope>
    <source>
        <strain evidence="9 10">MMS17-SY077</strain>
    </source>
</reference>
<feature type="domain" description="Fibronectin type-III" evidence="8">
    <location>
        <begin position="327"/>
        <end position="428"/>
    </location>
</feature>
<gene>
    <name evidence="9" type="ORF">GB864_10445</name>
</gene>
<dbReference type="PROSITE" id="PS00503">
    <property type="entry name" value="PECTINESTERASE_2"/>
    <property type="match status" value="3"/>
</dbReference>
<dbReference type="InterPro" id="IPR012334">
    <property type="entry name" value="Pectin_lyas_fold"/>
</dbReference>
<dbReference type="Gene3D" id="2.160.20.10">
    <property type="entry name" value="Single-stranded right-handed beta-helix, Pectin lyase-like"/>
    <property type="match status" value="5"/>
</dbReference>
<dbReference type="GO" id="GO:0030599">
    <property type="term" value="F:pectinesterase activity"/>
    <property type="evidence" value="ECO:0007669"/>
    <property type="project" value="InterPro"/>
</dbReference>
<keyword evidence="2" id="KW-0378">Hydrolase</keyword>
<keyword evidence="10" id="KW-1185">Reference proteome</keyword>
<dbReference type="InterPro" id="IPR011050">
    <property type="entry name" value="Pectin_lyase_fold/virulence"/>
</dbReference>
<comment type="similarity">
    <text evidence="1">Belongs to the pectinesterase family.</text>
</comment>
<name>A0A6I4P2K2_9MICO</name>
<organism evidence="9 10">
    <name type="scientific">Agromyces seonyuensis</name>
    <dbReference type="NCBI Taxonomy" id="2662446"/>
    <lineage>
        <taxon>Bacteria</taxon>
        <taxon>Bacillati</taxon>
        <taxon>Actinomycetota</taxon>
        <taxon>Actinomycetes</taxon>
        <taxon>Micrococcales</taxon>
        <taxon>Microbacteriaceae</taxon>
        <taxon>Agromyces</taxon>
    </lineage>
</organism>
<evidence type="ECO:0000256" key="3">
    <source>
        <dbReference type="ARBA" id="ARBA00023085"/>
    </source>
</evidence>
<feature type="domain" description="Fibronectin type-III" evidence="8">
    <location>
        <begin position="2215"/>
        <end position="2304"/>
    </location>
</feature>
<dbReference type="Gene3D" id="2.60.40.10">
    <property type="entry name" value="Immunoglobulins"/>
    <property type="match status" value="11"/>
</dbReference>
<keyword evidence="4" id="KW-0326">Glycosidase</keyword>
<proteinExistence type="inferred from homology"/>
<dbReference type="GO" id="GO:0016798">
    <property type="term" value="F:hydrolase activity, acting on glycosyl bonds"/>
    <property type="evidence" value="ECO:0007669"/>
    <property type="project" value="UniProtKB-KW"/>
</dbReference>